<dbReference type="VEuPathDB" id="VectorBase:AFUN005222"/>
<evidence type="ECO:0000256" key="4">
    <source>
        <dbReference type="ARBA" id="ARBA00022692"/>
    </source>
</evidence>
<feature type="transmembrane region" description="Helical" evidence="10">
    <location>
        <begin position="282"/>
        <end position="306"/>
    </location>
</feature>
<dbReference type="GO" id="GO:0005886">
    <property type="term" value="C:plasma membrane"/>
    <property type="evidence" value="ECO:0007669"/>
    <property type="project" value="UniProtKB-SubCell"/>
</dbReference>
<keyword evidence="8" id="KW-0675">Receptor</keyword>
<dbReference type="AlphaFoldDB" id="A0A182RG81"/>
<keyword evidence="7 10" id="KW-0472">Membrane</keyword>
<evidence type="ECO:0000256" key="1">
    <source>
        <dbReference type="ARBA" id="ARBA00004651"/>
    </source>
</evidence>
<protein>
    <submittedName>
        <fullName evidence="11">Odorant receptor</fullName>
    </submittedName>
</protein>
<evidence type="ECO:0000256" key="7">
    <source>
        <dbReference type="ARBA" id="ARBA00023136"/>
    </source>
</evidence>
<feature type="transmembrane region" description="Helical" evidence="10">
    <location>
        <begin position="36"/>
        <end position="54"/>
    </location>
</feature>
<evidence type="ECO:0000256" key="3">
    <source>
        <dbReference type="ARBA" id="ARBA00022606"/>
    </source>
</evidence>
<name>A0A182RG81_ANOFN</name>
<keyword evidence="9" id="KW-0807">Transducer</keyword>
<evidence type="ECO:0000256" key="2">
    <source>
        <dbReference type="ARBA" id="ARBA00022475"/>
    </source>
</evidence>
<accession>A0A182RG81</accession>
<reference evidence="11" key="1">
    <citation type="submission" date="2020-05" db="UniProtKB">
        <authorList>
            <consortium name="EnsemblMetazoa"/>
        </authorList>
    </citation>
    <scope>IDENTIFICATION</scope>
    <source>
        <strain evidence="11">FUMOZ</strain>
    </source>
</reference>
<dbReference type="GO" id="GO:0007165">
    <property type="term" value="P:signal transduction"/>
    <property type="evidence" value="ECO:0007669"/>
    <property type="project" value="UniProtKB-KW"/>
</dbReference>
<keyword evidence="2" id="KW-1003">Cell membrane</keyword>
<sequence>MFKLNPKDPKAVMPIVKYLLSLSGFRQDAEHLGRKILPNVFVYIVVLLIPKVFFPYPSRASMIQGLAELIFFTNVDVGFFCLVLQHDHYRQLLNTIDTFINIAYHSTNQKESLPELLLMRLNRNIQKLSVIFCYYIVVTAIIYWTLPCMLTYRSIFKARTIGNASVTLIQYYPNLEETFYWIDNRHTVFGYIVFSIVALVIFSFASYNNATKVLTIVTTIKYCSTLLLLVSITIKDLNRTAAEDIDRELKKAVQMHQLAIRCFTLLNQTLSIVMALQLALCTLTWCLTLLYVFTIGFDMIAMNGLLIMFNMTLEMFGYCFLCTELATTGTQIAHQSYQFRWEQHRPSTQKLVQMIINQGQQPLSLTSWGFLAVNLELFAKVFKTSYSILVVLKDLI</sequence>
<dbReference type="GO" id="GO:0005549">
    <property type="term" value="F:odorant binding"/>
    <property type="evidence" value="ECO:0007669"/>
    <property type="project" value="InterPro"/>
</dbReference>
<dbReference type="STRING" id="62324.A0A182RG81"/>
<dbReference type="VEuPathDB" id="VectorBase:AFUN2_012970"/>
<keyword evidence="6 10" id="KW-1133">Transmembrane helix</keyword>
<evidence type="ECO:0000256" key="8">
    <source>
        <dbReference type="ARBA" id="ARBA00023170"/>
    </source>
</evidence>
<feature type="transmembrane region" description="Helical" evidence="10">
    <location>
        <begin position="128"/>
        <end position="150"/>
    </location>
</feature>
<dbReference type="InterPro" id="IPR004117">
    <property type="entry name" value="7tm6_olfct_rcpt"/>
</dbReference>
<proteinExistence type="predicted"/>
<dbReference type="PANTHER" id="PTHR21137">
    <property type="entry name" value="ODORANT RECEPTOR"/>
    <property type="match status" value="1"/>
</dbReference>
<feature type="transmembrane region" description="Helical" evidence="10">
    <location>
        <begin position="66"/>
        <end position="85"/>
    </location>
</feature>
<dbReference type="PANTHER" id="PTHR21137:SF35">
    <property type="entry name" value="ODORANT RECEPTOR 19A-RELATED"/>
    <property type="match status" value="1"/>
</dbReference>
<evidence type="ECO:0000313" key="11">
    <source>
        <dbReference type="EnsemblMetazoa" id="AFUN005222-PA"/>
    </source>
</evidence>
<evidence type="ECO:0000256" key="5">
    <source>
        <dbReference type="ARBA" id="ARBA00022725"/>
    </source>
</evidence>
<comment type="subcellular location">
    <subcellularLocation>
        <location evidence="1">Cell membrane</location>
        <topology evidence="1">Multi-pass membrane protein</topology>
    </subcellularLocation>
</comment>
<evidence type="ECO:0000256" key="9">
    <source>
        <dbReference type="ARBA" id="ARBA00023224"/>
    </source>
</evidence>
<dbReference type="GO" id="GO:0004984">
    <property type="term" value="F:olfactory receptor activity"/>
    <property type="evidence" value="ECO:0007669"/>
    <property type="project" value="InterPro"/>
</dbReference>
<feature type="transmembrane region" description="Helical" evidence="10">
    <location>
        <begin position="188"/>
        <end position="207"/>
    </location>
</feature>
<evidence type="ECO:0000256" key="6">
    <source>
        <dbReference type="ARBA" id="ARBA00022989"/>
    </source>
</evidence>
<keyword evidence="5" id="KW-0552">Olfaction</keyword>
<organism evidence="11">
    <name type="scientific">Anopheles funestus</name>
    <name type="common">African malaria mosquito</name>
    <dbReference type="NCBI Taxonomy" id="62324"/>
    <lineage>
        <taxon>Eukaryota</taxon>
        <taxon>Metazoa</taxon>
        <taxon>Ecdysozoa</taxon>
        <taxon>Arthropoda</taxon>
        <taxon>Hexapoda</taxon>
        <taxon>Insecta</taxon>
        <taxon>Pterygota</taxon>
        <taxon>Neoptera</taxon>
        <taxon>Endopterygota</taxon>
        <taxon>Diptera</taxon>
        <taxon>Nematocera</taxon>
        <taxon>Culicoidea</taxon>
        <taxon>Culicidae</taxon>
        <taxon>Anophelinae</taxon>
        <taxon>Anopheles</taxon>
    </lineage>
</organism>
<keyword evidence="4 10" id="KW-0812">Transmembrane</keyword>
<keyword evidence="3" id="KW-0716">Sensory transduction</keyword>
<dbReference type="EnsemblMetazoa" id="AFUN005222-RA">
    <property type="protein sequence ID" value="AFUN005222-PA"/>
    <property type="gene ID" value="AFUN005222"/>
</dbReference>
<evidence type="ECO:0000256" key="10">
    <source>
        <dbReference type="SAM" id="Phobius"/>
    </source>
</evidence>
<dbReference type="Pfam" id="PF02949">
    <property type="entry name" value="7tm_6"/>
    <property type="match status" value="1"/>
</dbReference>